<name>A0A942Z9J3_9FIRM</name>
<reference evidence="3" key="1">
    <citation type="submission" date="2019-12" db="EMBL/GenBank/DDBJ databases">
        <title>Clostridiaceae gen. nov. sp. nov., isolated from sediment in Xinjiang, China.</title>
        <authorList>
            <person name="Zhang R."/>
        </authorList>
    </citation>
    <scope>NUCLEOTIDE SEQUENCE</scope>
    <source>
        <strain evidence="3">D2Q-11</strain>
    </source>
</reference>
<evidence type="ECO:0000313" key="4">
    <source>
        <dbReference type="Proteomes" id="UP000724672"/>
    </source>
</evidence>
<evidence type="ECO:0000313" key="3">
    <source>
        <dbReference type="EMBL" id="MBS4538925.1"/>
    </source>
</evidence>
<sequence>MKTILFKGILNGFDLIGRKFYYNNDLPKDVYSVRNREYSFKSKYNKLDIHFPEGNTEKLPIMIYIHGGGWTIGNKGNYTKLCQTIANEGFLVFNINYRLGPKNQHPSQVIDVIDAIKWVKENYTDYNGDINQIFLGGDSGGAHLSSLVSCILTNENLRKSYNIETPIVKEQLLGLILYYGAYNFDTLIDTGFPAIKIMVKSYIGTKKPEESQYIDQISPIDHITKDFPPVFITAGKVDWLYSQTAEMIEELDRKGIQYSKLIFDKTTKEAQHAFINFYKRDCTKEAYNATIEFLKENIKHSVKI</sequence>
<dbReference type="PANTHER" id="PTHR48081">
    <property type="entry name" value="AB HYDROLASE SUPERFAMILY PROTEIN C4A8.06C"/>
    <property type="match status" value="1"/>
</dbReference>
<dbReference type="Proteomes" id="UP000724672">
    <property type="component" value="Unassembled WGS sequence"/>
</dbReference>
<gene>
    <name evidence="3" type="ORF">GOQ27_10640</name>
</gene>
<dbReference type="Gene3D" id="3.40.50.1820">
    <property type="entry name" value="alpha/beta hydrolase"/>
    <property type="match status" value="1"/>
</dbReference>
<feature type="domain" description="BD-FAE-like" evidence="2">
    <location>
        <begin position="47"/>
        <end position="240"/>
    </location>
</feature>
<organism evidence="3 4">
    <name type="scientific">Anaeromonas frigoriresistens</name>
    <dbReference type="NCBI Taxonomy" id="2683708"/>
    <lineage>
        <taxon>Bacteria</taxon>
        <taxon>Bacillati</taxon>
        <taxon>Bacillota</taxon>
        <taxon>Tissierellia</taxon>
        <taxon>Tissierellales</taxon>
        <taxon>Thermohalobacteraceae</taxon>
        <taxon>Anaeromonas</taxon>
    </lineage>
</organism>
<evidence type="ECO:0000259" key="2">
    <source>
        <dbReference type="Pfam" id="PF20434"/>
    </source>
</evidence>
<evidence type="ECO:0000256" key="1">
    <source>
        <dbReference type="ARBA" id="ARBA00022801"/>
    </source>
</evidence>
<dbReference type="SUPFAM" id="SSF53474">
    <property type="entry name" value="alpha/beta-Hydrolases"/>
    <property type="match status" value="1"/>
</dbReference>
<dbReference type="GO" id="GO:0016787">
    <property type="term" value="F:hydrolase activity"/>
    <property type="evidence" value="ECO:0007669"/>
    <property type="project" value="UniProtKB-KW"/>
</dbReference>
<accession>A0A942Z9J3</accession>
<dbReference type="AlphaFoldDB" id="A0A942Z9J3"/>
<dbReference type="EMBL" id="WSFT01000039">
    <property type="protein sequence ID" value="MBS4538925.1"/>
    <property type="molecule type" value="Genomic_DNA"/>
</dbReference>
<dbReference type="InterPro" id="IPR050300">
    <property type="entry name" value="GDXG_lipolytic_enzyme"/>
</dbReference>
<dbReference type="InterPro" id="IPR049492">
    <property type="entry name" value="BD-FAE-like_dom"/>
</dbReference>
<dbReference type="InterPro" id="IPR029058">
    <property type="entry name" value="AB_hydrolase_fold"/>
</dbReference>
<comment type="caution">
    <text evidence="3">The sequence shown here is derived from an EMBL/GenBank/DDBJ whole genome shotgun (WGS) entry which is preliminary data.</text>
</comment>
<dbReference type="RefSeq" id="WP_203366849.1">
    <property type="nucleotide sequence ID" value="NZ_WSFT01000039.1"/>
</dbReference>
<keyword evidence="4" id="KW-1185">Reference proteome</keyword>
<protein>
    <submittedName>
        <fullName evidence="3">Alpha/beta hydrolase</fullName>
    </submittedName>
</protein>
<keyword evidence="1 3" id="KW-0378">Hydrolase</keyword>
<proteinExistence type="predicted"/>
<dbReference type="Pfam" id="PF20434">
    <property type="entry name" value="BD-FAE"/>
    <property type="match status" value="1"/>
</dbReference>